<organism evidence="2 3">
    <name type="scientific">Actinocrispum wychmicini</name>
    <dbReference type="NCBI Taxonomy" id="1213861"/>
    <lineage>
        <taxon>Bacteria</taxon>
        <taxon>Bacillati</taxon>
        <taxon>Actinomycetota</taxon>
        <taxon>Actinomycetes</taxon>
        <taxon>Pseudonocardiales</taxon>
        <taxon>Pseudonocardiaceae</taxon>
        <taxon>Actinocrispum</taxon>
    </lineage>
</organism>
<dbReference type="OrthoDB" id="574459at2"/>
<dbReference type="InterPro" id="IPR008972">
    <property type="entry name" value="Cupredoxin"/>
</dbReference>
<name>A0A4R2JPU9_9PSEU</name>
<feature type="chain" id="PRO_5038646814" description="Plastocyanin" evidence="1">
    <location>
        <begin position="24"/>
        <end position="123"/>
    </location>
</feature>
<proteinExistence type="predicted"/>
<dbReference type="RefSeq" id="WP_132113815.1">
    <property type="nucleotide sequence ID" value="NZ_SLWS01000002.1"/>
</dbReference>
<protein>
    <recommendedName>
        <fullName evidence="4">Plastocyanin</fullName>
    </recommendedName>
</protein>
<sequence>MSIPRILFAIPLLVAGAFLPAAGAEPPAPPSGDVGMAHETFTTDVITIHRGETLTLVNNSRWAHIIGPGQDGTLTDADAVPMHMRVMTETNDSYTTPPWNETGTFYLTCSMHPEMTVKVIVTD</sequence>
<dbReference type="EMBL" id="SLWS01000002">
    <property type="protein sequence ID" value="TCO62213.1"/>
    <property type="molecule type" value="Genomic_DNA"/>
</dbReference>
<keyword evidence="3" id="KW-1185">Reference proteome</keyword>
<dbReference type="SUPFAM" id="SSF49503">
    <property type="entry name" value="Cupredoxins"/>
    <property type="match status" value="1"/>
</dbReference>
<evidence type="ECO:0000313" key="3">
    <source>
        <dbReference type="Proteomes" id="UP000295680"/>
    </source>
</evidence>
<accession>A0A4R2JPU9</accession>
<keyword evidence="1" id="KW-0732">Signal</keyword>
<dbReference type="Proteomes" id="UP000295680">
    <property type="component" value="Unassembled WGS sequence"/>
</dbReference>
<evidence type="ECO:0008006" key="4">
    <source>
        <dbReference type="Google" id="ProtNLM"/>
    </source>
</evidence>
<evidence type="ECO:0000313" key="2">
    <source>
        <dbReference type="EMBL" id="TCO62213.1"/>
    </source>
</evidence>
<dbReference type="AlphaFoldDB" id="A0A4R2JPU9"/>
<comment type="caution">
    <text evidence="2">The sequence shown here is derived from an EMBL/GenBank/DDBJ whole genome shotgun (WGS) entry which is preliminary data.</text>
</comment>
<evidence type="ECO:0000256" key="1">
    <source>
        <dbReference type="SAM" id="SignalP"/>
    </source>
</evidence>
<feature type="signal peptide" evidence="1">
    <location>
        <begin position="1"/>
        <end position="23"/>
    </location>
</feature>
<reference evidence="2 3" key="1">
    <citation type="submission" date="2019-03" db="EMBL/GenBank/DDBJ databases">
        <title>Genomic Encyclopedia of Type Strains, Phase IV (KMG-IV): sequencing the most valuable type-strain genomes for metagenomic binning, comparative biology and taxonomic classification.</title>
        <authorList>
            <person name="Goeker M."/>
        </authorList>
    </citation>
    <scope>NUCLEOTIDE SEQUENCE [LARGE SCALE GENOMIC DNA]</scope>
    <source>
        <strain evidence="2 3">DSM 45934</strain>
    </source>
</reference>
<dbReference type="Gene3D" id="2.60.40.420">
    <property type="entry name" value="Cupredoxins - blue copper proteins"/>
    <property type="match status" value="1"/>
</dbReference>
<gene>
    <name evidence="2" type="ORF">EV192_102350</name>
</gene>